<dbReference type="EMBL" id="BTRK01000006">
    <property type="protein sequence ID" value="GMR59805.1"/>
    <property type="molecule type" value="Genomic_DNA"/>
</dbReference>
<dbReference type="PANTHER" id="PTHR21629:SF5">
    <property type="entry name" value="C6 DOMAIN-CONTAINING PROTEIN"/>
    <property type="match status" value="1"/>
</dbReference>
<evidence type="ECO:0000313" key="2">
    <source>
        <dbReference type="EMBL" id="GMR59805.1"/>
    </source>
</evidence>
<evidence type="ECO:0000259" key="1">
    <source>
        <dbReference type="SMART" id="SM01048"/>
    </source>
</evidence>
<feature type="non-terminal residue" evidence="2">
    <location>
        <position position="738"/>
    </location>
</feature>
<dbReference type="SMART" id="SM01048">
    <property type="entry name" value="C6"/>
    <property type="match status" value="7"/>
</dbReference>
<evidence type="ECO:0000313" key="3">
    <source>
        <dbReference type="Proteomes" id="UP001328107"/>
    </source>
</evidence>
<comment type="caution">
    <text evidence="2">The sequence shown here is derived from an EMBL/GenBank/DDBJ whole genome shotgun (WGS) entry which is preliminary data.</text>
</comment>
<feature type="domain" description="C6" evidence="1">
    <location>
        <begin position="1"/>
        <end position="93"/>
    </location>
</feature>
<feature type="non-terminal residue" evidence="2">
    <location>
        <position position="1"/>
    </location>
</feature>
<reference evidence="3" key="1">
    <citation type="submission" date="2022-10" db="EMBL/GenBank/DDBJ databases">
        <title>Genome assembly of Pristionchus species.</title>
        <authorList>
            <person name="Yoshida K."/>
            <person name="Sommer R.J."/>
        </authorList>
    </citation>
    <scope>NUCLEOTIDE SEQUENCE [LARGE SCALE GENOMIC DNA]</scope>
    <source>
        <strain evidence="3">RS5460</strain>
    </source>
</reference>
<feature type="domain" description="C6" evidence="1">
    <location>
        <begin position="450"/>
        <end position="542"/>
    </location>
</feature>
<feature type="domain" description="C6" evidence="1">
    <location>
        <begin position="176"/>
        <end position="262"/>
    </location>
</feature>
<feature type="domain" description="C6" evidence="1">
    <location>
        <begin position="548"/>
        <end position="640"/>
    </location>
</feature>
<dbReference type="Pfam" id="PF01681">
    <property type="entry name" value="C6"/>
    <property type="match status" value="7"/>
</dbReference>
<feature type="domain" description="C6" evidence="1">
    <location>
        <begin position="356"/>
        <end position="446"/>
    </location>
</feature>
<name>A0AAN5ID84_9BILA</name>
<dbReference type="InterPro" id="IPR002601">
    <property type="entry name" value="C6_domain"/>
</dbReference>
<accession>A0AAN5ID84</accession>
<feature type="domain" description="C6" evidence="1">
    <location>
        <begin position="266"/>
        <end position="352"/>
    </location>
</feature>
<feature type="domain" description="C6" evidence="1">
    <location>
        <begin position="644"/>
        <end position="736"/>
    </location>
</feature>
<proteinExistence type="predicted"/>
<dbReference type="Proteomes" id="UP001328107">
    <property type="component" value="Unassembled WGS sequence"/>
</dbReference>
<sequence length="738" mass="73459">CLNCAANFIAITTVGVGAKAMDGDVTDTTGTCAVRTFTCLGANNPNIEMNGGAGVINDLDDGAADGSTTFEVTCNADGTAWENAGVAITQLECAVVCTTCAANLITITTAGIGAKPMDGDVTDTNGACTNGATVVMDPDDGGTDGMTNLALTCNADGTAWESNGVAVTQVECAIPCTACAANLITITTAGIGAKPMDGDVTDTNGACAVRTFTCLGTSSNIAVSFIVLVEERSDGMTNLALTCNADGTAWESNGVAVTQVECAIPCTACAANLITITTAGIGAKPMDGDVTDTNGACAVRTFTCLGTSSNIAVSFIVLVEERSDGMTNLALTCNADGTAWESNGVAVTQVECAIPCTACSANLITITTAGIGAKPMDGDVTAVNGACAVRTFTCLGATNPNVNNGARVVVDGDDGAADGSTMVAVTCNADGTAWESNGVAVTQVECVIPCQRCAANLITLTVLGMGAHPMDGDVTDTTGTCAVRTFTCLGASNPNIEINAGGGMVGDRDDGAVDGSTTFAVTCNADGTAWESAGIPITQLECAADIPCQICAANLIAVVNVKPGSKPMDGDMTDTTGACAVRTFTCLGTVTPTIEVNNGATVIGDADDGAADGTTTFAVTCNAAGTAWESNGVAVTQVECRSLCQTCPANLVTVANVKPGSKPMDGDMTATAGGCSARTFTCLGATNPTIEINAGLGVIGDGNDGVLDGSATFSVTCNADGTAWEAFGIPITQLECLA</sequence>
<organism evidence="2 3">
    <name type="scientific">Pristionchus mayeri</name>
    <dbReference type="NCBI Taxonomy" id="1317129"/>
    <lineage>
        <taxon>Eukaryota</taxon>
        <taxon>Metazoa</taxon>
        <taxon>Ecdysozoa</taxon>
        <taxon>Nematoda</taxon>
        <taxon>Chromadorea</taxon>
        <taxon>Rhabditida</taxon>
        <taxon>Rhabditina</taxon>
        <taxon>Diplogasteromorpha</taxon>
        <taxon>Diplogasteroidea</taxon>
        <taxon>Neodiplogasteridae</taxon>
        <taxon>Pristionchus</taxon>
    </lineage>
</organism>
<gene>
    <name evidence="2" type="ORF">PMAYCL1PPCAC_30000</name>
</gene>
<protein>
    <recommendedName>
        <fullName evidence="1">C6 domain-containing protein</fullName>
    </recommendedName>
</protein>
<dbReference type="PANTHER" id="PTHR21629">
    <property type="entry name" value="C6 DOMAIN-CONTAINING PROTEIN"/>
    <property type="match status" value="1"/>
</dbReference>
<keyword evidence="3" id="KW-1185">Reference proteome</keyword>
<dbReference type="AlphaFoldDB" id="A0AAN5ID84"/>